<evidence type="ECO:0000256" key="4">
    <source>
        <dbReference type="ARBA" id="ARBA00023163"/>
    </source>
</evidence>
<dbReference type="Pfam" id="PF25797">
    <property type="entry name" value="PDF2_C"/>
    <property type="match status" value="1"/>
</dbReference>
<evidence type="ECO:0000256" key="6">
    <source>
        <dbReference type="SAM" id="MobiDB-lite"/>
    </source>
</evidence>
<evidence type="ECO:0000256" key="5">
    <source>
        <dbReference type="ARBA" id="ARBA00023242"/>
    </source>
</evidence>
<dbReference type="PANTHER" id="PTHR45654">
    <property type="entry name" value="HOMEOBOX-LEUCINE ZIPPER PROTEIN MERISTEM L1"/>
    <property type="match status" value="1"/>
</dbReference>
<feature type="compositionally biased region" description="Basic and acidic residues" evidence="6">
    <location>
        <begin position="556"/>
        <end position="567"/>
    </location>
</feature>
<organism evidence="8 9">
    <name type="scientific">Zingiber officinale</name>
    <name type="common">Ginger</name>
    <name type="synonym">Amomum zingiber</name>
    <dbReference type="NCBI Taxonomy" id="94328"/>
    <lineage>
        <taxon>Eukaryota</taxon>
        <taxon>Viridiplantae</taxon>
        <taxon>Streptophyta</taxon>
        <taxon>Embryophyta</taxon>
        <taxon>Tracheophyta</taxon>
        <taxon>Spermatophyta</taxon>
        <taxon>Magnoliopsida</taxon>
        <taxon>Liliopsida</taxon>
        <taxon>Zingiberales</taxon>
        <taxon>Zingiberaceae</taxon>
        <taxon>Zingiber</taxon>
    </lineage>
</organism>
<evidence type="ECO:0000256" key="1">
    <source>
        <dbReference type="ARBA" id="ARBA00023015"/>
    </source>
</evidence>
<evidence type="ECO:0000256" key="3">
    <source>
        <dbReference type="ARBA" id="ARBA00023155"/>
    </source>
</evidence>
<comment type="caution">
    <text evidence="8">The sequence shown here is derived from an EMBL/GenBank/DDBJ whole genome shotgun (WGS) entry which is preliminary data.</text>
</comment>
<dbReference type="InterPro" id="IPR023393">
    <property type="entry name" value="START-like_dom_sf"/>
</dbReference>
<dbReference type="EMBL" id="JACMSC010000006">
    <property type="protein sequence ID" value="KAG6517921.1"/>
    <property type="molecule type" value="Genomic_DNA"/>
</dbReference>
<dbReference type="GO" id="GO:0003677">
    <property type="term" value="F:DNA binding"/>
    <property type="evidence" value="ECO:0007669"/>
    <property type="project" value="UniProtKB-KW"/>
</dbReference>
<protein>
    <recommendedName>
        <fullName evidence="7">START domain-containing protein</fullName>
    </recommendedName>
</protein>
<evidence type="ECO:0000259" key="7">
    <source>
        <dbReference type="PROSITE" id="PS50848"/>
    </source>
</evidence>
<dbReference type="Gene3D" id="3.30.530.20">
    <property type="match status" value="1"/>
</dbReference>
<dbReference type="SUPFAM" id="SSF55961">
    <property type="entry name" value="Bet v1-like"/>
    <property type="match status" value="2"/>
</dbReference>
<dbReference type="SMART" id="SM00234">
    <property type="entry name" value="START"/>
    <property type="match status" value="1"/>
</dbReference>
<evidence type="ECO:0000313" key="9">
    <source>
        <dbReference type="Proteomes" id="UP000734854"/>
    </source>
</evidence>
<evidence type="ECO:0000256" key="2">
    <source>
        <dbReference type="ARBA" id="ARBA00023125"/>
    </source>
</evidence>
<accession>A0A8J5L8H9</accession>
<keyword evidence="4" id="KW-0804">Transcription</keyword>
<gene>
    <name evidence="8" type="ORF">ZIOFF_021320</name>
</gene>
<dbReference type="InterPro" id="IPR002913">
    <property type="entry name" value="START_lipid-bd_dom"/>
</dbReference>
<evidence type="ECO:0000313" key="8">
    <source>
        <dbReference type="EMBL" id="KAG6517921.1"/>
    </source>
</evidence>
<reference evidence="8 9" key="1">
    <citation type="submission" date="2020-08" db="EMBL/GenBank/DDBJ databases">
        <title>Plant Genome Project.</title>
        <authorList>
            <person name="Zhang R.-G."/>
        </authorList>
    </citation>
    <scope>NUCLEOTIDE SEQUENCE [LARGE SCALE GENOMIC DNA]</scope>
    <source>
        <tissue evidence="8">Rhizome</tissue>
    </source>
</reference>
<proteinExistence type="predicted"/>
<feature type="compositionally biased region" description="Basic and acidic residues" evidence="6">
    <location>
        <begin position="580"/>
        <end position="593"/>
    </location>
</feature>
<dbReference type="InterPro" id="IPR042160">
    <property type="entry name" value="HD-Zip_IV"/>
</dbReference>
<keyword evidence="3" id="KW-0371">Homeobox</keyword>
<dbReference type="PANTHER" id="PTHR45654:SF77">
    <property type="entry name" value="HOMEOBOX-LEUCINE ZIPPER PROTEIN MERISTEM L1"/>
    <property type="match status" value="1"/>
</dbReference>
<dbReference type="Proteomes" id="UP000734854">
    <property type="component" value="Unassembled WGS sequence"/>
</dbReference>
<dbReference type="Pfam" id="PF01852">
    <property type="entry name" value="START"/>
    <property type="match status" value="1"/>
</dbReference>
<keyword evidence="1" id="KW-0805">Transcription regulation</keyword>
<feature type="domain" description="START" evidence="7">
    <location>
        <begin position="46"/>
        <end position="278"/>
    </location>
</feature>
<feature type="region of interest" description="Disordered" evidence="6">
    <location>
        <begin position="556"/>
        <end position="602"/>
    </location>
</feature>
<dbReference type="InterPro" id="IPR057993">
    <property type="entry name" value="HD-Zip_IV_C"/>
</dbReference>
<name>A0A8J5L8H9_ZINOF</name>
<dbReference type="CDD" id="cd08875">
    <property type="entry name" value="START_ArGLABRA2_like"/>
    <property type="match status" value="1"/>
</dbReference>
<sequence>MDWFDSQIEMVMGLIAKYTSRPLRTPSVLLEPPVAELNLILSRKGPETEQTAAHVLAVVAMEELLAMAQREAPLWIPGKAGLGEALNEEEYARAFPGGLGPRFAGLGIEASRATAIIAMDAVRLVDILMDVSKWSAFFSSIVAGATYITGYSFGTGESYDGSLQLITAELQAPSPLVALREGLFLRHCKLHGEGLWAVVDVSFEVSPDATMTKFRRRPSGCIIQQLPDDRSKVIWIEHVEVEAGGIHDMYKPIVNSGLVFGAKRWLETLSKQCERMASLMASNSTAPIVGDDAVATKNILKLSDRMVVCFFSGVSGSVLHQWADRRNVGMNDVKIRGRKNNGDPGRPTGIVLSASTSIWLPIPPKRVFDFLRDVPSRNQWDVLLHGNMLRETASIDNGQDEKGNCISIFSVGMPEEGRKTMMLQEICFGPICSFVIYTPIDSVIINAVIGGADPNFVALLPSGFVIHPDGPSGFGDDEAKPGGSILTVAFQISMHSRPNSKISAISIATVNNLLSCTCARIRAIALAQHGRGDAQIYSIKRGRRGKEKKRALFCHGEEQGEAGEDRRRCHPPGNAQEAAQKPDEEGARADGALRRRGGGGGV</sequence>
<dbReference type="GO" id="GO:0008289">
    <property type="term" value="F:lipid binding"/>
    <property type="evidence" value="ECO:0007669"/>
    <property type="project" value="InterPro"/>
</dbReference>
<keyword evidence="5" id="KW-0539">Nucleus</keyword>
<dbReference type="PROSITE" id="PS50848">
    <property type="entry name" value="START"/>
    <property type="match status" value="1"/>
</dbReference>
<dbReference type="AlphaFoldDB" id="A0A8J5L8H9"/>
<keyword evidence="9" id="KW-1185">Reference proteome</keyword>
<keyword evidence="2" id="KW-0238">DNA-binding</keyword>